<sequence>MLKSTDMIMHVRAESFFHSLEVEFIHGESFAIRMVMCQAVFDYIERDYNRWCCHNANSGLS</sequence>
<dbReference type="EMBL" id="CBSW010000071">
    <property type="protein sequence ID" value="CDG95818.1"/>
    <property type="molecule type" value="Genomic_DNA"/>
</dbReference>
<gene>
    <name evidence="2" type="ORF">XBP1_1620001</name>
</gene>
<dbReference type="Pfam" id="PF13333">
    <property type="entry name" value="rve_2"/>
    <property type="match status" value="1"/>
</dbReference>
<dbReference type="AlphaFoldDB" id="A0A077NC24"/>
<proteinExistence type="predicted"/>
<dbReference type="HOGENOM" id="CLU_2921741_0_0_6"/>
<organism evidence="2 3">
    <name type="scientific">Xenorhabdus bovienii str. puntauvense</name>
    <dbReference type="NCBI Taxonomy" id="1398201"/>
    <lineage>
        <taxon>Bacteria</taxon>
        <taxon>Pseudomonadati</taxon>
        <taxon>Pseudomonadota</taxon>
        <taxon>Gammaproteobacteria</taxon>
        <taxon>Enterobacterales</taxon>
        <taxon>Morganellaceae</taxon>
        <taxon>Xenorhabdus</taxon>
    </lineage>
</organism>
<accession>A0A077NC24</accession>
<dbReference type="InterPro" id="IPR001584">
    <property type="entry name" value="Integrase_cat-core"/>
</dbReference>
<evidence type="ECO:0000259" key="1">
    <source>
        <dbReference type="Pfam" id="PF13333"/>
    </source>
</evidence>
<dbReference type="GO" id="GO:0015074">
    <property type="term" value="P:DNA integration"/>
    <property type="evidence" value="ECO:0007669"/>
    <property type="project" value="InterPro"/>
</dbReference>
<dbReference type="Proteomes" id="UP000028511">
    <property type="component" value="Unassembled WGS sequence"/>
</dbReference>
<evidence type="ECO:0000313" key="2">
    <source>
        <dbReference type="EMBL" id="CDG95818.1"/>
    </source>
</evidence>
<name>A0A077NC24_XENBV</name>
<evidence type="ECO:0000313" key="3">
    <source>
        <dbReference type="Proteomes" id="UP000028511"/>
    </source>
</evidence>
<protein>
    <submittedName>
        <fullName evidence="2">Transposase</fullName>
    </submittedName>
</protein>
<feature type="domain" description="Integrase catalytic" evidence="1">
    <location>
        <begin position="14"/>
        <end position="54"/>
    </location>
</feature>
<reference evidence="2" key="1">
    <citation type="submission" date="2013-07" db="EMBL/GenBank/DDBJ databases">
        <title>Sub-species coevolution in mutualistic symbiosis.</title>
        <authorList>
            <person name="Murfin K."/>
            <person name="Klassen J."/>
            <person name="Lee M."/>
            <person name="Forst S."/>
            <person name="Stock P."/>
            <person name="Goodrich-Blair H."/>
        </authorList>
    </citation>
    <scope>NUCLEOTIDE SEQUENCE [LARGE SCALE GENOMIC DNA]</scope>
    <source>
        <strain evidence="2">Puntauvense</strain>
    </source>
</reference>
<comment type="caution">
    <text evidence="2">The sequence shown here is derived from an EMBL/GenBank/DDBJ whole genome shotgun (WGS) entry which is preliminary data.</text>
</comment>